<keyword evidence="2" id="KW-1185">Reference proteome</keyword>
<dbReference type="OrthoDB" id="582024at2"/>
<dbReference type="Proteomes" id="UP000003835">
    <property type="component" value="Unassembled WGS sequence"/>
</dbReference>
<dbReference type="EMBL" id="DS989876">
    <property type="protein sequence ID" value="EDX71129.1"/>
    <property type="molecule type" value="Genomic_DNA"/>
</dbReference>
<dbReference type="RefSeq" id="WP_006106039.1">
    <property type="nucleotide sequence ID" value="NZ_DS989876.1"/>
</dbReference>
<organism evidence="1 2">
    <name type="scientific">Coleofasciculus chthonoplastes PCC 7420</name>
    <dbReference type="NCBI Taxonomy" id="118168"/>
    <lineage>
        <taxon>Bacteria</taxon>
        <taxon>Bacillati</taxon>
        <taxon>Cyanobacteriota</taxon>
        <taxon>Cyanophyceae</taxon>
        <taxon>Coleofasciculales</taxon>
        <taxon>Coleofasciculaceae</taxon>
        <taxon>Coleofasciculus</taxon>
    </lineage>
</organism>
<proteinExistence type="predicted"/>
<evidence type="ECO:0000313" key="1">
    <source>
        <dbReference type="EMBL" id="EDX71129.1"/>
    </source>
</evidence>
<evidence type="ECO:0000313" key="2">
    <source>
        <dbReference type="Proteomes" id="UP000003835"/>
    </source>
</evidence>
<reference evidence="1 2" key="1">
    <citation type="submission" date="2008-07" db="EMBL/GenBank/DDBJ databases">
        <authorList>
            <person name="Tandeau de Marsac N."/>
            <person name="Ferriera S."/>
            <person name="Johnson J."/>
            <person name="Kravitz S."/>
            <person name="Beeson K."/>
            <person name="Sutton G."/>
            <person name="Rogers Y.-H."/>
            <person name="Friedman R."/>
            <person name="Frazier M."/>
            <person name="Venter J.C."/>
        </authorList>
    </citation>
    <scope>NUCLEOTIDE SEQUENCE [LARGE SCALE GENOMIC DNA]</scope>
    <source>
        <strain evidence="1 2">PCC 7420</strain>
    </source>
</reference>
<dbReference type="eggNOG" id="COG2944">
    <property type="taxonomic scope" value="Bacteria"/>
</dbReference>
<sequence length="273" mass="31792">MEDHKENNSSIQLHEIYGLTNELKPILPFLYQEVPIAERRNILIAYQRLLGFPAVTGQIDGSLLSWAKGGIFSYGLRDAIVNVLTIILPVIEQENHCDVREPTNYEIEKLSIAYESLSELAKSIAFSKQEEYCEFQMSKSYIDDMYYSIMMLIHSLLDESTLKEGDKAMLKFFRNLVEFALEEIKLKTFLPIPQKVSYRFTKFLSVCLKQPIIIVVPELDDSGQLKLIEQVQPLWMRHLGRTPEEQLERNKLAMAWAKARMEKIESRRNKRNQ</sequence>
<dbReference type="HOGENOM" id="CLU_1018249_0_0_3"/>
<gene>
    <name evidence="1" type="ORF">MC7420_4316</name>
</gene>
<dbReference type="AlphaFoldDB" id="B4W417"/>
<protein>
    <submittedName>
        <fullName evidence="1">Uncharacterized protein</fullName>
    </submittedName>
</protein>
<dbReference type="STRING" id="118168.MC7420_4316"/>
<name>B4W417_9CYAN</name>
<accession>B4W417</accession>